<dbReference type="Pfam" id="PF16344">
    <property type="entry name" value="FecR_C"/>
    <property type="match status" value="1"/>
</dbReference>
<protein>
    <submittedName>
        <fullName evidence="4">FecR family protein</fullName>
    </submittedName>
</protein>
<sequence>MKEKTNLKELFNKYLTGKASEGELLHLLDFFKLEEDSALLRALILAELEEEEALETTEEQHAILDRVSSVLKYGIRNEKVRLRRLYVRWAAAAAVVIIAGFWIALERIQEGAGIFTSTRQEVIAPGQDKAILELEDGRIINLDSSIGSGVKNSYVFADTNGMMTFNTRGLPATDKKSGERTLSTPKGGQFAVLLSDGTKVWLNAESSISFPAIFAQHTRDVSITGEVYFEVAKNPTKPFLVHARQQTVKVLGTHFNINAYPENDAVQTGLLEGSVAVIAGGKQVQLLPGQMSVWQESQGGLKVGRIPDPETLLSWKGGMFCFDHNNITEIMQVLARWYDIEFSFENGDYSNCVFDAMIPKKKSIQEVLNILGASQQLEFKIKGRKVVVSQTNSNSN</sequence>
<feature type="domain" description="Protein FecR C-terminal" evidence="3">
    <location>
        <begin position="320"/>
        <end position="388"/>
    </location>
</feature>
<keyword evidence="1" id="KW-0812">Transmembrane</keyword>
<organism evidence="4 5">
    <name type="scientific">Sphingobacterium puteale</name>
    <dbReference type="NCBI Taxonomy" id="2420510"/>
    <lineage>
        <taxon>Bacteria</taxon>
        <taxon>Pseudomonadati</taxon>
        <taxon>Bacteroidota</taxon>
        <taxon>Sphingobacteriia</taxon>
        <taxon>Sphingobacteriales</taxon>
        <taxon>Sphingobacteriaceae</taxon>
        <taxon>Sphingobacterium</taxon>
    </lineage>
</organism>
<feature type="transmembrane region" description="Helical" evidence="1">
    <location>
        <begin position="85"/>
        <end position="105"/>
    </location>
</feature>
<name>A0A420W185_9SPHI</name>
<evidence type="ECO:0000256" key="1">
    <source>
        <dbReference type="SAM" id="Phobius"/>
    </source>
</evidence>
<proteinExistence type="predicted"/>
<dbReference type="RefSeq" id="WP_121122278.1">
    <property type="nucleotide sequence ID" value="NZ_RBWS01000005.1"/>
</dbReference>
<evidence type="ECO:0000313" key="5">
    <source>
        <dbReference type="Proteomes" id="UP000282423"/>
    </source>
</evidence>
<accession>A0A420W185</accession>
<gene>
    <name evidence="4" type="ORF">D7322_06020</name>
</gene>
<keyword evidence="1" id="KW-1133">Transmembrane helix</keyword>
<keyword evidence="5" id="KW-1185">Reference proteome</keyword>
<keyword evidence="1" id="KW-0472">Membrane</keyword>
<evidence type="ECO:0000313" key="4">
    <source>
        <dbReference type="EMBL" id="RKO72358.1"/>
    </source>
</evidence>
<comment type="caution">
    <text evidence="4">The sequence shown here is derived from an EMBL/GenBank/DDBJ whole genome shotgun (WGS) entry which is preliminary data.</text>
</comment>
<dbReference type="OrthoDB" id="1099963at2"/>
<dbReference type="Gene3D" id="2.60.120.1440">
    <property type="match status" value="1"/>
</dbReference>
<evidence type="ECO:0000259" key="3">
    <source>
        <dbReference type="Pfam" id="PF16344"/>
    </source>
</evidence>
<dbReference type="InterPro" id="IPR006860">
    <property type="entry name" value="FecR"/>
</dbReference>
<dbReference type="GO" id="GO:0016989">
    <property type="term" value="F:sigma factor antagonist activity"/>
    <property type="evidence" value="ECO:0007669"/>
    <property type="project" value="TreeGrafter"/>
</dbReference>
<dbReference type="Proteomes" id="UP000282423">
    <property type="component" value="Unassembled WGS sequence"/>
</dbReference>
<dbReference type="EMBL" id="RBWS01000005">
    <property type="protein sequence ID" value="RKO72358.1"/>
    <property type="molecule type" value="Genomic_DNA"/>
</dbReference>
<dbReference type="InterPro" id="IPR032508">
    <property type="entry name" value="FecR_C"/>
</dbReference>
<dbReference type="Gene3D" id="3.55.50.30">
    <property type="match status" value="1"/>
</dbReference>
<reference evidence="4 5" key="1">
    <citation type="submission" date="2018-10" db="EMBL/GenBank/DDBJ databases">
        <title>Sphingobacterium sp. M05W1-28.</title>
        <authorList>
            <person name="Cai H."/>
        </authorList>
    </citation>
    <scope>NUCLEOTIDE SEQUENCE [LARGE SCALE GENOMIC DNA]</scope>
    <source>
        <strain evidence="4 5">M05W1-28</strain>
    </source>
</reference>
<feature type="domain" description="FecR protein" evidence="2">
    <location>
        <begin position="181"/>
        <end position="275"/>
    </location>
</feature>
<dbReference type="Pfam" id="PF04773">
    <property type="entry name" value="FecR"/>
    <property type="match status" value="1"/>
</dbReference>
<dbReference type="AlphaFoldDB" id="A0A420W185"/>
<dbReference type="PANTHER" id="PTHR30273">
    <property type="entry name" value="PERIPLASMIC SIGNAL SENSOR AND SIGMA FACTOR ACTIVATOR FECR-RELATED"/>
    <property type="match status" value="1"/>
</dbReference>
<dbReference type="InterPro" id="IPR012373">
    <property type="entry name" value="Ferrdict_sens_TM"/>
</dbReference>
<evidence type="ECO:0000259" key="2">
    <source>
        <dbReference type="Pfam" id="PF04773"/>
    </source>
</evidence>
<dbReference type="PANTHER" id="PTHR30273:SF2">
    <property type="entry name" value="PROTEIN FECR"/>
    <property type="match status" value="1"/>
</dbReference>